<dbReference type="EMBL" id="KM044272">
    <property type="protein sequence ID" value="AIF71852.1"/>
    <property type="molecule type" value="Genomic_DNA"/>
</dbReference>
<evidence type="ECO:0000313" key="2">
    <source>
        <dbReference type="Proteomes" id="UP000031602"/>
    </source>
</evidence>
<dbReference type="OrthoDB" id="26932at10239"/>
<sequence length="43" mass="5484">MTEEFLEWFSDTFKEYLFTPESLEELKTYTWLAWRDSRRKMNK</sequence>
<organism evidence="1 2">
    <name type="scientific">Escherichia phage vB_EcoP_SU10</name>
    <dbReference type="NCBI Taxonomy" id="1519788"/>
    <lineage>
        <taxon>Viruses</taxon>
        <taxon>Duplodnaviria</taxon>
        <taxon>Heunggongvirae</taxon>
        <taxon>Uroviricota</taxon>
        <taxon>Caudoviricetes</taxon>
        <taxon>Mktvariviridae</taxon>
        <taxon>Gordonclarkvirinae</taxon>
        <taxon>Kuravirus</taxon>
        <taxon>Kuravirus CHD5UKE1</taxon>
        <taxon>Kuravirus SU10</taxon>
    </lineage>
</organism>
<dbReference type="Proteomes" id="UP000031602">
    <property type="component" value="Segment"/>
</dbReference>
<dbReference type="RefSeq" id="YP_009152951.1">
    <property type="nucleotide sequence ID" value="NC_027395.1"/>
</dbReference>
<reference evidence="1 2" key="1">
    <citation type="journal article" date="2014" name="PLoS ONE">
        <title>Genomic, Proteomic, Morphological, and Phylogenetic Analyses of vB_EcoP_SU10, a Podoviridae Phage with C3 Morphology.</title>
        <authorList>
            <person name="Mirzaei M.K."/>
            <person name="Eriksson H."/>
            <person name="Kasuga K."/>
            <person name="Haggard-Ljungquist E."/>
            <person name="Nilsson A.S."/>
        </authorList>
    </citation>
    <scope>NUCLEOTIDE SEQUENCE [LARGE SCALE GENOMIC DNA]</scope>
</reference>
<evidence type="ECO:0000313" key="1">
    <source>
        <dbReference type="EMBL" id="AIF71852.1"/>
    </source>
</evidence>
<dbReference type="GeneID" id="24725301"/>
<dbReference type="KEGG" id="vg:24725301"/>
<proteinExistence type="predicted"/>
<keyword evidence="2" id="KW-1185">Reference proteome</keyword>
<accession>A0A0B4N1Z6</accession>
<name>A0A0B4N1Z6_9CAUD</name>
<gene>
    <name evidence="1" type="ORF">SU10_0100</name>
</gene>
<protein>
    <submittedName>
        <fullName evidence="1">Uncharacterized protein</fullName>
    </submittedName>
</protein>